<sequence length="115" mass="13035">MSIIPTENQKYNKRLKIKSNIQSNFVEKNSNQVESDFNTDVYIDQNCHGFSLMQNFSENVGESSSISSSSSCDESSDSDVSIISTDSKQFDEAEEFYGELSDKLNKLSLENKDFF</sequence>
<evidence type="ECO:0000313" key="1">
    <source>
        <dbReference type="EMBL" id="CAF1000625.1"/>
    </source>
</evidence>
<proteinExistence type="predicted"/>
<dbReference type="AlphaFoldDB" id="A0A814GU16"/>
<evidence type="ECO:0000313" key="2">
    <source>
        <dbReference type="Proteomes" id="UP000663879"/>
    </source>
</evidence>
<keyword evidence="2" id="KW-1185">Reference proteome</keyword>
<dbReference type="Proteomes" id="UP000663879">
    <property type="component" value="Unassembled WGS sequence"/>
</dbReference>
<accession>A0A814GU16</accession>
<comment type="caution">
    <text evidence="1">The sequence shown here is derived from an EMBL/GenBank/DDBJ whole genome shotgun (WGS) entry which is preliminary data.</text>
</comment>
<organism evidence="1 2">
    <name type="scientific">Brachionus calyciflorus</name>
    <dbReference type="NCBI Taxonomy" id="104777"/>
    <lineage>
        <taxon>Eukaryota</taxon>
        <taxon>Metazoa</taxon>
        <taxon>Spiralia</taxon>
        <taxon>Gnathifera</taxon>
        <taxon>Rotifera</taxon>
        <taxon>Eurotatoria</taxon>
        <taxon>Monogononta</taxon>
        <taxon>Pseudotrocha</taxon>
        <taxon>Ploima</taxon>
        <taxon>Brachionidae</taxon>
        <taxon>Brachionus</taxon>
    </lineage>
</organism>
<protein>
    <submittedName>
        <fullName evidence="1">Uncharacterized protein</fullName>
    </submittedName>
</protein>
<name>A0A814GU16_9BILA</name>
<gene>
    <name evidence="1" type="ORF">OXX778_LOCUS16386</name>
</gene>
<reference evidence="1" key="1">
    <citation type="submission" date="2021-02" db="EMBL/GenBank/DDBJ databases">
        <authorList>
            <person name="Nowell W R."/>
        </authorList>
    </citation>
    <scope>NUCLEOTIDE SEQUENCE</scope>
    <source>
        <strain evidence="1">Ploen Becks lab</strain>
    </source>
</reference>
<dbReference type="EMBL" id="CAJNOC010003858">
    <property type="protein sequence ID" value="CAF1000625.1"/>
    <property type="molecule type" value="Genomic_DNA"/>
</dbReference>